<dbReference type="EMBL" id="UINC01012261">
    <property type="protein sequence ID" value="SVA53640.1"/>
    <property type="molecule type" value="Genomic_DNA"/>
</dbReference>
<gene>
    <name evidence="7" type="ORF">METZ01_LOCUS106494</name>
</gene>
<dbReference type="InterPro" id="IPR001851">
    <property type="entry name" value="ABC_transp_permease"/>
</dbReference>
<feature type="transmembrane region" description="Helical" evidence="6">
    <location>
        <begin position="21"/>
        <end position="40"/>
    </location>
</feature>
<sequence>MRDPKKNPARPDRDLGAIPPSWRRTAITLFLVAAVVLPFVTEGYTTYRLAMVGALAIAILGINLLTGLSGQFSIGHGAFFAIGAYTTSIAMSHGGLSAYSALPLAAVVSFTAGFLIGWPALRLSLVHLMLMTWSLSLALPQVLKLDALSPWTGGVSGVYLDRPDPPAWLGLSDDQYWYFVTLIFMLGLIWLATNLFNSRSGRALGAIRDNEIAAAPMGINVAIFKTTIFGISAMYAGIGGALTGLLADFVAPDTYSLFFSILLLAGAVMAGIYSVWGAVVGSMLVLYLPAALPTSLALMPIGFIVLAVAFVMPGGISGLLLRKYRQFALRRELHH</sequence>
<name>A0A381WMA9_9ZZZZ</name>
<evidence type="ECO:0000256" key="3">
    <source>
        <dbReference type="ARBA" id="ARBA00022692"/>
    </source>
</evidence>
<evidence type="ECO:0000256" key="5">
    <source>
        <dbReference type="ARBA" id="ARBA00023136"/>
    </source>
</evidence>
<feature type="transmembrane region" description="Helical" evidence="6">
    <location>
        <begin position="176"/>
        <end position="196"/>
    </location>
</feature>
<evidence type="ECO:0000313" key="7">
    <source>
        <dbReference type="EMBL" id="SVA53640.1"/>
    </source>
</evidence>
<dbReference type="GO" id="GO:0015658">
    <property type="term" value="F:branched-chain amino acid transmembrane transporter activity"/>
    <property type="evidence" value="ECO:0007669"/>
    <property type="project" value="InterPro"/>
</dbReference>
<evidence type="ECO:0008006" key="8">
    <source>
        <dbReference type="Google" id="ProtNLM"/>
    </source>
</evidence>
<feature type="transmembrane region" description="Helical" evidence="6">
    <location>
        <begin position="97"/>
        <end position="118"/>
    </location>
</feature>
<evidence type="ECO:0000256" key="1">
    <source>
        <dbReference type="ARBA" id="ARBA00004651"/>
    </source>
</evidence>
<feature type="transmembrane region" description="Helical" evidence="6">
    <location>
        <begin position="72"/>
        <end position="91"/>
    </location>
</feature>
<dbReference type="PANTHER" id="PTHR30482:SF20">
    <property type="entry name" value="HIGH-AFFINITY BRANCHED-CHAIN AMINO ACID TRANSPORT SYSTEM PERMEASE PROTEIN LIVM"/>
    <property type="match status" value="1"/>
</dbReference>
<feature type="transmembrane region" description="Helical" evidence="6">
    <location>
        <begin position="46"/>
        <end position="65"/>
    </location>
</feature>
<keyword evidence="4 6" id="KW-1133">Transmembrane helix</keyword>
<dbReference type="PANTHER" id="PTHR30482">
    <property type="entry name" value="HIGH-AFFINITY BRANCHED-CHAIN AMINO ACID TRANSPORT SYSTEM PERMEASE"/>
    <property type="match status" value="1"/>
</dbReference>
<dbReference type="CDD" id="cd06581">
    <property type="entry name" value="TM_PBP1_LivM_like"/>
    <property type="match status" value="1"/>
</dbReference>
<accession>A0A381WMA9</accession>
<evidence type="ECO:0000256" key="2">
    <source>
        <dbReference type="ARBA" id="ARBA00022475"/>
    </source>
</evidence>
<comment type="subcellular location">
    <subcellularLocation>
        <location evidence="1">Cell membrane</location>
        <topology evidence="1">Multi-pass membrane protein</topology>
    </subcellularLocation>
</comment>
<evidence type="ECO:0000256" key="6">
    <source>
        <dbReference type="SAM" id="Phobius"/>
    </source>
</evidence>
<proteinExistence type="predicted"/>
<dbReference type="AlphaFoldDB" id="A0A381WMA9"/>
<organism evidence="7">
    <name type="scientific">marine metagenome</name>
    <dbReference type="NCBI Taxonomy" id="408172"/>
    <lineage>
        <taxon>unclassified sequences</taxon>
        <taxon>metagenomes</taxon>
        <taxon>ecological metagenomes</taxon>
    </lineage>
</organism>
<keyword evidence="5 6" id="KW-0472">Membrane</keyword>
<evidence type="ECO:0000256" key="4">
    <source>
        <dbReference type="ARBA" id="ARBA00022989"/>
    </source>
</evidence>
<protein>
    <recommendedName>
        <fullName evidence="8">Branched-chain amino acid ABC transporter permease</fullName>
    </recommendedName>
</protein>
<dbReference type="Pfam" id="PF02653">
    <property type="entry name" value="BPD_transp_2"/>
    <property type="match status" value="1"/>
</dbReference>
<dbReference type="InterPro" id="IPR043428">
    <property type="entry name" value="LivM-like"/>
</dbReference>
<dbReference type="GO" id="GO:0005886">
    <property type="term" value="C:plasma membrane"/>
    <property type="evidence" value="ECO:0007669"/>
    <property type="project" value="UniProtKB-SubCell"/>
</dbReference>
<feature type="transmembrane region" description="Helical" evidence="6">
    <location>
        <begin position="298"/>
        <end position="321"/>
    </location>
</feature>
<reference evidence="7" key="1">
    <citation type="submission" date="2018-05" db="EMBL/GenBank/DDBJ databases">
        <authorList>
            <person name="Lanie J.A."/>
            <person name="Ng W.-L."/>
            <person name="Kazmierczak K.M."/>
            <person name="Andrzejewski T.M."/>
            <person name="Davidsen T.M."/>
            <person name="Wayne K.J."/>
            <person name="Tettelin H."/>
            <person name="Glass J.I."/>
            <person name="Rusch D."/>
            <person name="Podicherti R."/>
            <person name="Tsui H.-C.T."/>
            <person name="Winkler M.E."/>
        </authorList>
    </citation>
    <scope>NUCLEOTIDE SEQUENCE</scope>
</reference>
<keyword evidence="3 6" id="KW-0812">Transmembrane</keyword>
<keyword evidence="2" id="KW-1003">Cell membrane</keyword>